<dbReference type="PANTHER" id="PTHR39173">
    <property type="entry name" value="ACETYLTRANSFERASE"/>
    <property type="match status" value="1"/>
</dbReference>
<dbReference type="PANTHER" id="PTHR39173:SF1">
    <property type="entry name" value="ACETYLTRANSFERASE"/>
    <property type="match status" value="1"/>
</dbReference>
<comment type="caution">
    <text evidence="2">The sequence shown here is derived from an EMBL/GenBank/DDBJ whole genome shotgun (WGS) entry which is preliminary data.</text>
</comment>
<dbReference type="PROSITE" id="PS51186">
    <property type="entry name" value="GNAT"/>
    <property type="match status" value="1"/>
</dbReference>
<dbReference type="EMBL" id="BONH01000067">
    <property type="protein sequence ID" value="GIG03032.1"/>
    <property type="molecule type" value="Genomic_DNA"/>
</dbReference>
<keyword evidence="3" id="KW-1185">Reference proteome</keyword>
<dbReference type="InterPro" id="IPR000182">
    <property type="entry name" value="GNAT_dom"/>
</dbReference>
<dbReference type="AlphaFoldDB" id="A0A8J3P454"/>
<dbReference type="Gene3D" id="3.40.630.30">
    <property type="match status" value="1"/>
</dbReference>
<evidence type="ECO:0000313" key="3">
    <source>
        <dbReference type="Proteomes" id="UP000659904"/>
    </source>
</evidence>
<feature type="domain" description="N-acetyltransferase" evidence="1">
    <location>
        <begin position="31"/>
        <end position="175"/>
    </location>
</feature>
<reference evidence="2 3" key="1">
    <citation type="submission" date="2021-01" db="EMBL/GenBank/DDBJ databases">
        <title>Whole genome shotgun sequence of Catellatospora citrea NBRC 14495.</title>
        <authorList>
            <person name="Komaki H."/>
            <person name="Tamura T."/>
        </authorList>
    </citation>
    <scope>NUCLEOTIDE SEQUENCE [LARGE SCALE GENOMIC DNA]</scope>
    <source>
        <strain evidence="2 3">NBRC 14495</strain>
    </source>
</reference>
<evidence type="ECO:0000259" key="1">
    <source>
        <dbReference type="PROSITE" id="PS51186"/>
    </source>
</evidence>
<dbReference type="Proteomes" id="UP000659904">
    <property type="component" value="Unassembled WGS sequence"/>
</dbReference>
<dbReference type="Pfam" id="PF13302">
    <property type="entry name" value="Acetyltransf_3"/>
    <property type="match status" value="1"/>
</dbReference>
<dbReference type="RefSeq" id="WP_120317783.1">
    <property type="nucleotide sequence ID" value="NZ_BONH01000067.1"/>
</dbReference>
<name>A0A8J3P454_9ACTN</name>
<sequence length="175" mass="19285">MADLVAPTVLLHRAWLDARDEWGRDVVQHGSGLHEATDVDTSEGFAAWVHRLNTSADESVPTAEGLVHATYWWIVEDGAVVGSITLRHRLTDHLLNAGGHVGYSVRPTARKRGLAGWALGQVLTRARERGLDRVLVTCDDSNEASARTIERNGGVLEDVRDTDLGRTRRYWLATA</sequence>
<dbReference type="GO" id="GO:0016747">
    <property type="term" value="F:acyltransferase activity, transferring groups other than amino-acyl groups"/>
    <property type="evidence" value="ECO:0007669"/>
    <property type="project" value="InterPro"/>
</dbReference>
<protein>
    <submittedName>
        <fullName evidence="2">Acetyltransferase</fullName>
    </submittedName>
</protein>
<proteinExistence type="predicted"/>
<organism evidence="2 3">
    <name type="scientific">Catellatospora citrea</name>
    <dbReference type="NCBI Taxonomy" id="53366"/>
    <lineage>
        <taxon>Bacteria</taxon>
        <taxon>Bacillati</taxon>
        <taxon>Actinomycetota</taxon>
        <taxon>Actinomycetes</taxon>
        <taxon>Micromonosporales</taxon>
        <taxon>Micromonosporaceae</taxon>
        <taxon>Catellatospora</taxon>
    </lineage>
</organism>
<gene>
    <name evidence="2" type="ORF">Cci01nite_81250</name>
</gene>
<evidence type="ECO:0000313" key="2">
    <source>
        <dbReference type="EMBL" id="GIG03032.1"/>
    </source>
</evidence>
<dbReference type="InterPro" id="IPR016181">
    <property type="entry name" value="Acyl_CoA_acyltransferase"/>
</dbReference>
<dbReference type="CDD" id="cd04301">
    <property type="entry name" value="NAT_SF"/>
    <property type="match status" value="1"/>
</dbReference>
<accession>A0A8J3P454</accession>
<dbReference type="SUPFAM" id="SSF55729">
    <property type="entry name" value="Acyl-CoA N-acyltransferases (Nat)"/>
    <property type="match status" value="1"/>
</dbReference>